<organism evidence="1 2">
    <name type="scientific">Novosphingobium olei</name>
    <dbReference type="NCBI Taxonomy" id="2728851"/>
    <lineage>
        <taxon>Bacteria</taxon>
        <taxon>Pseudomonadati</taxon>
        <taxon>Pseudomonadota</taxon>
        <taxon>Alphaproteobacteria</taxon>
        <taxon>Sphingomonadales</taxon>
        <taxon>Sphingomonadaceae</taxon>
        <taxon>Novosphingobium</taxon>
    </lineage>
</organism>
<protein>
    <submittedName>
        <fullName evidence="1">Uncharacterized protein</fullName>
    </submittedName>
</protein>
<dbReference type="Proteomes" id="UP000583556">
    <property type="component" value="Unassembled WGS sequence"/>
</dbReference>
<dbReference type="RefSeq" id="WP_169495212.1">
    <property type="nucleotide sequence ID" value="NZ_JABBGM010000015.1"/>
</dbReference>
<reference evidence="1 2" key="1">
    <citation type="submission" date="2020-04" db="EMBL/GenBank/DDBJ databases">
        <title>Novosphingobium sp. TW-4 isolated from soil.</title>
        <authorList>
            <person name="Dahal R.H."/>
            <person name="Chaudhary D.K."/>
        </authorList>
    </citation>
    <scope>NUCLEOTIDE SEQUENCE [LARGE SCALE GENOMIC DNA]</scope>
    <source>
        <strain evidence="1 2">TW-4</strain>
    </source>
</reference>
<proteinExistence type="predicted"/>
<sequence length="50" mass="5600">MSITALQHDDLEGIIASLEQGWVDERQTLASTSFRTDTDISSDTGEWWGE</sequence>
<dbReference type="EMBL" id="JABBGM010000015">
    <property type="protein sequence ID" value="NML96010.1"/>
    <property type="molecule type" value="Genomic_DNA"/>
</dbReference>
<evidence type="ECO:0000313" key="2">
    <source>
        <dbReference type="Proteomes" id="UP000583556"/>
    </source>
</evidence>
<accession>A0A7Y0BTK3</accession>
<evidence type="ECO:0000313" key="1">
    <source>
        <dbReference type="EMBL" id="NML96010.1"/>
    </source>
</evidence>
<keyword evidence="2" id="KW-1185">Reference proteome</keyword>
<gene>
    <name evidence="1" type="ORF">HHL27_20265</name>
</gene>
<name>A0A7Y0BTK3_9SPHN</name>
<comment type="caution">
    <text evidence="1">The sequence shown here is derived from an EMBL/GenBank/DDBJ whole genome shotgun (WGS) entry which is preliminary data.</text>
</comment>
<dbReference type="AlphaFoldDB" id="A0A7Y0BTK3"/>